<dbReference type="Proteomes" id="UP000273326">
    <property type="component" value="Chromosome"/>
</dbReference>
<evidence type="ECO:0000256" key="1">
    <source>
        <dbReference type="ARBA" id="ARBA00022801"/>
    </source>
</evidence>
<protein>
    <submittedName>
        <fullName evidence="4">Class C sortase</fullName>
    </submittedName>
</protein>
<name>A0A3Q9BIY6_9LACT</name>
<keyword evidence="1" id="KW-0378">Hydrolase</keyword>
<keyword evidence="3" id="KW-1133">Transmembrane helix</keyword>
<accession>A0A3Q9BIY6</accession>
<dbReference type="Gene3D" id="2.40.260.10">
    <property type="entry name" value="Sortase"/>
    <property type="match status" value="1"/>
</dbReference>
<evidence type="ECO:0000256" key="3">
    <source>
        <dbReference type="SAM" id="Phobius"/>
    </source>
</evidence>
<dbReference type="InterPro" id="IPR042002">
    <property type="entry name" value="Sortase_C"/>
</dbReference>
<feature type="active site" description="Proton donor/acceptor" evidence="2">
    <location>
        <position position="158"/>
    </location>
</feature>
<dbReference type="NCBIfam" id="TIGR01076">
    <property type="entry name" value="sortase_fam"/>
    <property type="match status" value="1"/>
</dbReference>
<keyword evidence="3" id="KW-0472">Membrane</keyword>
<sequence>MKKKRKNLSLWLFIIGAFIIMIPQIRILYNEIIREYDLYQYQNQINQVTIEEREILLEEMREQRHTVEQVASNNQQVSNLEMNYIDPFSVIEDEEGKTFSSSKFPNNMLGYIVIPKIGERLPIYIGATDYHLSLGTATVEGASVPGGGPGTHSVISGHRGYAGANYFRHIDLLKEGDLIELHILNEILLYAVTGNAIISPYDSSSLKIVEGEDLLTLLSCHPYRVNNQRILIYAKRVPSKETQSSLLSNYQNLVASTSNISSYELYEKKEGTDFTGKNILDIIVKFLDPSLERAVRKELLFNRLIIVLCLFAILGAFSMIYKNNHIKNKK</sequence>
<feature type="transmembrane region" description="Helical" evidence="3">
    <location>
        <begin position="7"/>
        <end position="29"/>
    </location>
</feature>
<dbReference type="Pfam" id="PF04203">
    <property type="entry name" value="Sortase"/>
    <property type="match status" value="1"/>
</dbReference>
<dbReference type="InterPro" id="IPR023365">
    <property type="entry name" value="Sortase_dom-sf"/>
</dbReference>
<dbReference type="SUPFAM" id="SSF63817">
    <property type="entry name" value="Sortase"/>
    <property type="match status" value="1"/>
</dbReference>
<dbReference type="RefSeq" id="WP_126108519.1">
    <property type="nucleotide sequence ID" value="NZ_CP034465.1"/>
</dbReference>
<proteinExistence type="predicted"/>
<feature type="active site" description="Acyl-thioester intermediate" evidence="2">
    <location>
        <position position="220"/>
    </location>
</feature>
<gene>
    <name evidence="4" type="ORF">EJN90_01400</name>
</gene>
<dbReference type="NCBIfam" id="NF033745">
    <property type="entry name" value="class_C_sortase"/>
    <property type="match status" value="1"/>
</dbReference>
<evidence type="ECO:0000256" key="2">
    <source>
        <dbReference type="PIRSR" id="PIRSR605754-1"/>
    </source>
</evidence>
<dbReference type="OrthoDB" id="1648028at2"/>
<dbReference type="AlphaFoldDB" id="A0A3Q9BIY6"/>
<dbReference type="GO" id="GO:0016787">
    <property type="term" value="F:hydrolase activity"/>
    <property type="evidence" value="ECO:0007669"/>
    <property type="project" value="UniProtKB-KW"/>
</dbReference>
<dbReference type="CDD" id="cd05827">
    <property type="entry name" value="Sortase_C"/>
    <property type="match status" value="1"/>
</dbReference>
<reference evidence="5" key="1">
    <citation type="submission" date="2018-12" db="EMBL/GenBank/DDBJ databases">
        <title>Complete genome sequencing of Jeotgalibaca sp. H21T32.</title>
        <authorList>
            <person name="Bae J.-W."/>
            <person name="Lee S.-Y."/>
        </authorList>
    </citation>
    <scope>NUCLEOTIDE SEQUENCE [LARGE SCALE GENOMIC DNA]</scope>
    <source>
        <strain evidence="5">H21T32</strain>
    </source>
</reference>
<keyword evidence="5" id="KW-1185">Reference proteome</keyword>
<dbReference type="KEGG" id="jeh:EJN90_01400"/>
<dbReference type="InterPro" id="IPR005754">
    <property type="entry name" value="Sortase"/>
</dbReference>
<evidence type="ECO:0000313" key="4">
    <source>
        <dbReference type="EMBL" id="AZP03428.1"/>
    </source>
</evidence>
<organism evidence="4 5">
    <name type="scientific">Jeotgalibaca ciconiae</name>
    <dbReference type="NCBI Taxonomy" id="2496265"/>
    <lineage>
        <taxon>Bacteria</taxon>
        <taxon>Bacillati</taxon>
        <taxon>Bacillota</taxon>
        <taxon>Bacilli</taxon>
        <taxon>Lactobacillales</taxon>
        <taxon>Carnobacteriaceae</taxon>
        <taxon>Jeotgalibaca</taxon>
    </lineage>
</organism>
<evidence type="ECO:0000313" key="5">
    <source>
        <dbReference type="Proteomes" id="UP000273326"/>
    </source>
</evidence>
<feature type="transmembrane region" description="Helical" evidence="3">
    <location>
        <begin position="300"/>
        <end position="321"/>
    </location>
</feature>
<keyword evidence="3" id="KW-0812">Transmembrane</keyword>
<dbReference type="EMBL" id="CP034465">
    <property type="protein sequence ID" value="AZP03428.1"/>
    <property type="molecule type" value="Genomic_DNA"/>
</dbReference>